<dbReference type="Pfam" id="PF00437">
    <property type="entry name" value="T2SSE"/>
    <property type="match status" value="1"/>
</dbReference>
<dbReference type="InterPro" id="IPR027417">
    <property type="entry name" value="P-loop_NTPase"/>
</dbReference>
<comment type="caution">
    <text evidence="5">The sequence shown here is derived from an EMBL/GenBank/DDBJ whole genome shotgun (WGS) entry which is preliminary data.</text>
</comment>
<dbReference type="SUPFAM" id="SSF52540">
    <property type="entry name" value="P-loop containing nucleoside triphosphate hydrolases"/>
    <property type="match status" value="1"/>
</dbReference>
<dbReference type="InterPro" id="IPR037257">
    <property type="entry name" value="T2SS_E_N_sf"/>
</dbReference>
<dbReference type="Gene3D" id="3.40.50.300">
    <property type="entry name" value="P-loop containing nucleotide triphosphate hydrolases"/>
    <property type="match status" value="1"/>
</dbReference>
<dbReference type="SUPFAM" id="SSF160246">
    <property type="entry name" value="EspE N-terminal domain-like"/>
    <property type="match status" value="1"/>
</dbReference>
<evidence type="ECO:0000256" key="2">
    <source>
        <dbReference type="ARBA" id="ARBA00022741"/>
    </source>
</evidence>
<dbReference type="PANTHER" id="PTHR30258:SF1">
    <property type="entry name" value="PROTEIN TRANSPORT PROTEIN HOFB HOMOLOG"/>
    <property type="match status" value="1"/>
</dbReference>
<dbReference type="Proteomes" id="UP000094329">
    <property type="component" value="Unassembled WGS sequence"/>
</dbReference>
<dbReference type="PROSITE" id="PS00662">
    <property type="entry name" value="T2SP_E"/>
    <property type="match status" value="1"/>
</dbReference>
<dbReference type="PANTHER" id="PTHR30258">
    <property type="entry name" value="TYPE II SECRETION SYSTEM PROTEIN GSPE-RELATED"/>
    <property type="match status" value="1"/>
</dbReference>
<sequence>MVISHQLKVLGLAEFDLHQLDLGQLDLGPVPLDWVRKHRLLPFYSKKTKHLIAISQYSDLAKLKPLTLLTGHSFHPILCDQQALQSTIQRILQQEKPQSRITTDKSAISNHVNQLIVHAIEQRASDIHLEPYEQSYRIRLRIDGKLIHSHSPPKESSNQIISHIKILGRLDITETRKPQDGRFKLDIPGRGDTHFRLSSCPTLFGEKLVIRILGGTGPQPNINKLGLLPHQLHALQQAIQKPHGLILVTGPTGSGKTLTLYSILQALNHGSENISTAEDPIEILLPGINQLNINPAAGLTFPTALRAFLRQDPDVLMVGEIRDEETACIAIRAAQTGHLVLSSLHSSSATLAIDRLCNMGISHFDLASCLNLVIAQRLIRTLCSHCQGLSHLDCQYCHQGFLGRSAIFELLPVNQYVQQLIEQRANNLKIQAYNLQSGQYSLAMAAQHKVKSKITTMAEIQPFIEHSNETATEKKALSVASHR</sequence>
<dbReference type="InterPro" id="IPR001482">
    <property type="entry name" value="T2SS/T4SS_dom"/>
</dbReference>
<evidence type="ECO:0000256" key="3">
    <source>
        <dbReference type="ARBA" id="ARBA00022840"/>
    </source>
</evidence>
<evidence type="ECO:0000256" key="1">
    <source>
        <dbReference type="ARBA" id="ARBA00006611"/>
    </source>
</evidence>
<organism evidence="5 6">
    <name type="scientific">Piscirickettsia litoralis</name>
    <dbReference type="NCBI Taxonomy" id="1891921"/>
    <lineage>
        <taxon>Bacteria</taxon>
        <taxon>Pseudomonadati</taxon>
        <taxon>Pseudomonadota</taxon>
        <taxon>Gammaproteobacteria</taxon>
        <taxon>Thiotrichales</taxon>
        <taxon>Piscirickettsiaceae</taxon>
        <taxon>Piscirickettsia</taxon>
    </lineage>
</organism>
<dbReference type="CDD" id="cd01129">
    <property type="entry name" value="PulE-GspE-like"/>
    <property type="match status" value="1"/>
</dbReference>
<proteinExistence type="inferred from homology"/>
<dbReference type="Gene3D" id="3.30.450.90">
    <property type="match status" value="1"/>
</dbReference>
<feature type="domain" description="Bacterial type II secretion system protein E" evidence="4">
    <location>
        <begin position="309"/>
        <end position="323"/>
    </location>
</feature>
<reference evidence="5 6" key="1">
    <citation type="submission" date="2016-08" db="EMBL/GenBank/DDBJ databases">
        <title>Draft genome sequence of Candidatus Piscirickettsia litoralis, from seawater.</title>
        <authorList>
            <person name="Wan X."/>
            <person name="Lee A.J."/>
            <person name="Hou S."/>
            <person name="Donachie S.P."/>
        </authorList>
    </citation>
    <scope>NUCLEOTIDE SEQUENCE [LARGE SCALE GENOMIC DNA]</scope>
    <source>
        <strain evidence="5 6">Y2</strain>
    </source>
</reference>
<keyword evidence="3" id="KW-0067">ATP-binding</keyword>
<keyword evidence="2" id="KW-0547">Nucleotide-binding</keyword>
<keyword evidence="6" id="KW-1185">Reference proteome</keyword>
<evidence type="ECO:0000313" key="6">
    <source>
        <dbReference type="Proteomes" id="UP000094329"/>
    </source>
</evidence>
<evidence type="ECO:0000313" key="5">
    <source>
        <dbReference type="EMBL" id="ODN42832.1"/>
    </source>
</evidence>
<comment type="similarity">
    <text evidence="1">Belongs to the GSP E family.</text>
</comment>
<dbReference type="InterPro" id="IPR007831">
    <property type="entry name" value="T2SS_GspE_N"/>
</dbReference>
<dbReference type="EMBL" id="MDTU01000001">
    <property type="protein sequence ID" value="ODN42832.1"/>
    <property type="molecule type" value="Genomic_DNA"/>
</dbReference>
<name>A0ABX3A3K9_9GAMM</name>
<accession>A0ABX3A3K9</accession>
<gene>
    <name evidence="5" type="ORF">BGC07_07730</name>
</gene>
<evidence type="ECO:0000259" key="4">
    <source>
        <dbReference type="PROSITE" id="PS00662"/>
    </source>
</evidence>
<protein>
    <recommendedName>
        <fullName evidence="4">Bacterial type II secretion system protein E domain-containing protein</fullName>
    </recommendedName>
</protein>
<dbReference type="Pfam" id="PF05157">
    <property type="entry name" value="MshEN"/>
    <property type="match status" value="1"/>
</dbReference>